<dbReference type="Pfam" id="PF01202">
    <property type="entry name" value="SKI"/>
    <property type="match status" value="1"/>
</dbReference>
<dbReference type="Proteomes" id="UP001595444">
    <property type="component" value="Unassembled WGS sequence"/>
</dbReference>
<evidence type="ECO:0000256" key="11">
    <source>
        <dbReference type="HAMAP-Rule" id="MF_00109"/>
    </source>
</evidence>
<keyword evidence="6 11" id="KW-0547">Nucleotide-binding</keyword>
<evidence type="ECO:0000256" key="1">
    <source>
        <dbReference type="ARBA" id="ARBA00004842"/>
    </source>
</evidence>
<dbReference type="InterPro" id="IPR027417">
    <property type="entry name" value="P-loop_NTPase"/>
</dbReference>
<dbReference type="PANTHER" id="PTHR21087:SF16">
    <property type="entry name" value="SHIKIMATE KINASE 1, CHLOROPLASTIC"/>
    <property type="match status" value="1"/>
</dbReference>
<proteinExistence type="inferred from homology"/>
<organism evidence="13 14">
    <name type="scientific">Kordiimonas pumila</name>
    <dbReference type="NCBI Taxonomy" id="2161677"/>
    <lineage>
        <taxon>Bacteria</taxon>
        <taxon>Pseudomonadati</taxon>
        <taxon>Pseudomonadota</taxon>
        <taxon>Alphaproteobacteria</taxon>
        <taxon>Kordiimonadales</taxon>
        <taxon>Kordiimonadaceae</taxon>
        <taxon>Kordiimonas</taxon>
    </lineage>
</organism>
<comment type="subunit">
    <text evidence="11">Monomer.</text>
</comment>
<evidence type="ECO:0000256" key="7">
    <source>
        <dbReference type="ARBA" id="ARBA00022777"/>
    </source>
</evidence>
<feature type="binding site" evidence="11">
    <location>
        <position position="157"/>
    </location>
    <ligand>
        <name>substrate</name>
    </ligand>
</feature>
<evidence type="ECO:0000256" key="10">
    <source>
        <dbReference type="ARBA" id="ARBA00048567"/>
    </source>
</evidence>
<comment type="similarity">
    <text evidence="2 11">Belongs to the shikimate kinase family.</text>
</comment>
<keyword evidence="11" id="KW-0963">Cytoplasm</keyword>
<feature type="binding site" evidence="11">
    <location>
        <position position="100"/>
    </location>
    <ligand>
        <name>substrate</name>
    </ligand>
</feature>
<evidence type="ECO:0000256" key="8">
    <source>
        <dbReference type="ARBA" id="ARBA00022840"/>
    </source>
</evidence>
<evidence type="ECO:0000256" key="4">
    <source>
        <dbReference type="ARBA" id="ARBA00022605"/>
    </source>
</evidence>
<keyword evidence="4 11" id="KW-0028">Amino-acid biosynthesis</keyword>
<keyword evidence="11" id="KW-0460">Magnesium</keyword>
<feature type="binding site" evidence="11">
    <location>
        <position position="54"/>
    </location>
    <ligand>
        <name>substrate</name>
    </ligand>
</feature>
<dbReference type="PANTHER" id="PTHR21087">
    <property type="entry name" value="SHIKIMATE KINASE"/>
    <property type="match status" value="1"/>
</dbReference>
<evidence type="ECO:0000256" key="3">
    <source>
        <dbReference type="ARBA" id="ARBA00012154"/>
    </source>
</evidence>
<feature type="binding site" evidence="11">
    <location>
        <position position="36"/>
    </location>
    <ligand>
        <name>Mg(2+)</name>
        <dbReference type="ChEBI" id="CHEBI:18420"/>
    </ligand>
</feature>
<dbReference type="Gene3D" id="3.40.50.300">
    <property type="entry name" value="P-loop containing nucleotide triphosphate hydrolases"/>
    <property type="match status" value="1"/>
</dbReference>
<comment type="function">
    <text evidence="11">Catalyzes the specific phosphorylation of the 3-hydroxyl group of shikimic acid using ATP as a cosubstrate.</text>
</comment>
<dbReference type="GO" id="GO:0004765">
    <property type="term" value="F:shikimate kinase activity"/>
    <property type="evidence" value="ECO:0007669"/>
    <property type="project" value="UniProtKB-EC"/>
</dbReference>
<sequence length="199" mass="22226">MQEKRNKPASPPKRPRNQPAANKTIVLIGLMGAGKTTVGRRLAKKLGLEFVDSDHEIEKAADMTVAEIFEAYGEEEFRAGERRVIARLLDGTPQVIATGGGAFINDETRELIKKKGLSIWLDADIDVLVERTSRKETRPLLKEGNPEEILTRLAKARNPYYAEADLKVMSAEGPHDEVVDSIVKAMKSHQKQRRKKKNA</sequence>
<gene>
    <name evidence="11" type="primary">aroK</name>
    <name evidence="13" type="ORF">ACFOKA_01670</name>
</gene>
<keyword evidence="11" id="KW-0479">Metal-binding</keyword>
<evidence type="ECO:0000256" key="12">
    <source>
        <dbReference type="SAM" id="MobiDB-lite"/>
    </source>
</evidence>
<evidence type="ECO:0000256" key="5">
    <source>
        <dbReference type="ARBA" id="ARBA00022679"/>
    </source>
</evidence>
<feature type="binding site" evidence="11">
    <location>
        <position position="138"/>
    </location>
    <ligand>
        <name>ATP</name>
        <dbReference type="ChEBI" id="CHEBI:30616"/>
    </ligand>
</feature>
<comment type="caution">
    <text evidence="13">The sequence shown here is derived from an EMBL/GenBank/DDBJ whole genome shotgun (WGS) entry which is preliminary data.</text>
</comment>
<dbReference type="InterPro" id="IPR031322">
    <property type="entry name" value="Shikimate/glucono_kinase"/>
</dbReference>
<reference evidence="14" key="1">
    <citation type="journal article" date="2019" name="Int. J. Syst. Evol. Microbiol.">
        <title>The Global Catalogue of Microorganisms (GCM) 10K type strain sequencing project: providing services to taxonomists for standard genome sequencing and annotation.</title>
        <authorList>
            <consortium name="The Broad Institute Genomics Platform"/>
            <consortium name="The Broad Institute Genome Sequencing Center for Infectious Disease"/>
            <person name="Wu L."/>
            <person name="Ma J."/>
        </authorList>
    </citation>
    <scope>NUCLEOTIDE SEQUENCE [LARGE SCALE GENOMIC DNA]</scope>
    <source>
        <strain evidence="14">KCTC 62164</strain>
    </source>
</reference>
<comment type="pathway">
    <text evidence="1 11">Metabolic intermediate biosynthesis; chorismate biosynthesis; chorismate from D-erythrose 4-phosphate and phosphoenolpyruvate: step 5/7.</text>
</comment>
<keyword evidence="9 11" id="KW-0057">Aromatic amino acid biosynthesis</keyword>
<keyword evidence="8 11" id="KW-0067">ATP-binding</keyword>
<evidence type="ECO:0000313" key="13">
    <source>
        <dbReference type="EMBL" id="MFC3050605.1"/>
    </source>
</evidence>
<dbReference type="InterPro" id="IPR000623">
    <property type="entry name" value="Shikimate_kinase/TSH1"/>
</dbReference>
<feature type="binding site" evidence="11">
    <location>
        <begin position="32"/>
        <end position="37"/>
    </location>
    <ligand>
        <name>ATP</name>
        <dbReference type="ChEBI" id="CHEBI:30616"/>
    </ligand>
</feature>
<keyword evidence="14" id="KW-1185">Reference proteome</keyword>
<dbReference type="HAMAP" id="MF_00109">
    <property type="entry name" value="Shikimate_kinase"/>
    <property type="match status" value="1"/>
</dbReference>
<dbReference type="RefSeq" id="WP_194214979.1">
    <property type="nucleotide sequence ID" value="NZ_CP061205.1"/>
</dbReference>
<keyword evidence="5 11" id="KW-0808">Transferase</keyword>
<dbReference type="EC" id="2.7.1.71" evidence="3 11"/>
<comment type="catalytic activity">
    <reaction evidence="10 11">
        <text>shikimate + ATP = 3-phosphoshikimate + ADP + H(+)</text>
        <dbReference type="Rhea" id="RHEA:13121"/>
        <dbReference type="ChEBI" id="CHEBI:15378"/>
        <dbReference type="ChEBI" id="CHEBI:30616"/>
        <dbReference type="ChEBI" id="CHEBI:36208"/>
        <dbReference type="ChEBI" id="CHEBI:145989"/>
        <dbReference type="ChEBI" id="CHEBI:456216"/>
        <dbReference type="EC" id="2.7.1.71"/>
    </reaction>
</comment>
<dbReference type="CDD" id="cd00464">
    <property type="entry name" value="SK"/>
    <property type="match status" value="1"/>
</dbReference>
<comment type="caution">
    <text evidence="11">Lacks conserved residue(s) required for the propagation of feature annotation.</text>
</comment>
<dbReference type="SUPFAM" id="SSF52540">
    <property type="entry name" value="P-loop containing nucleoside triphosphate hydrolases"/>
    <property type="match status" value="1"/>
</dbReference>
<accession>A0ABV7D137</accession>
<feature type="binding site" evidence="11">
    <location>
        <position position="78"/>
    </location>
    <ligand>
        <name>substrate</name>
    </ligand>
</feature>
<evidence type="ECO:0000256" key="9">
    <source>
        <dbReference type="ARBA" id="ARBA00023141"/>
    </source>
</evidence>
<dbReference type="InterPro" id="IPR023000">
    <property type="entry name" value="Shikimate_kinase_CS"/>
</dbReference>
<name>A0ABV7D137_9PROT</name>
<evidence type="ECO:0000256" key="2">
    <source>
        <dbReference type="ARBA" id="ARBA00006997"/>
    </source>
</evidence>
<keyword evidence="7 11" id="KW-0418">Kinase</keyword>
<comment type="cofactor">
    <cofactor evidence="11">
        <name>Mg(2+)</name>
        <dbReference type="ChEBI" id="CHEBI:18420"/>
    </cofactor>
    <text evidence="11">Binds 1 Mg(2+) ion per subunit.</text>
</comment>
<dbReference type="PRINTS" id="PR01100">
    <property type="entry name" value="SHIKIMTKNASE"/>
</dbReference>
<feature type="region of interest" description="Disordered" evidence="12">
    <location>
        <begin position="1"/>
        <end position="21"/>
    </location>
</feature>
<evidence type="ECO:0000256" key="6">
    <source>
        <dbReference type="ARBA" id="ARBA00022741"/>
    </source>
</evidence>
<dbReference type="NCBIfam" id="NF010552">
    <property type="entry name" value="PRK13946.1"/>
    <property type="match status" value="1"/>
</dbReference>
<dbReference type="EMBL" id="JBHRSL010000001">
    <property type="protein sequence ID" value="MFC3050605.1"/>
    <property type="molecule type" value="Genomic_DNA"/>
</dbReference>
<protein>
    <recommendedName>
        <fullName evidence="3 11">Shikimate kinase</fullName>
        <shortName evidence="11">SK</shortName>
        <ecNumber evidence="3 11">2.7.1.71</ecNumber>
    </recommendedName>
</protein>
<comment type="subcellular location">
    <subcellularLocation>
        <location evidence="11">Cytoplasm</location>
    </subcellularLocation>
</comment>
<dbReference type="PROSITE" id="PS01128">
    <property type="entry name" value="SHIKIMATE_KINASE"/>
    <property type="match status" value="1"/>
</dbReference>
<evidence type="ECO:0000313" key="14">
    <source>
        <dbReference type="Proteomes" id="UP001595444"/>
    </source>
</evidence>